<keyword evidence="2" id="KW-1185">Reference proteome</keyword>
<name>A0ACB7RT28_HYAAI</name>
<dbReference type="Proteomes" id="UP000821845">
    <property type="component" value="Chromosome 8"/>
</dbReference>
<protein>
    <submittedName>
        <fullName evidence="1">Uncharacterized protein</fullName>
    </submittedName>
</protein>
<evidence type="ECO:0000313" key="2">
    <source>
        <dbReference type="Proteomes" id="UP000821845"/>
    </source>
</evidence>
<reference evidence="1" key="1">
    <citation type="submission" date="2020-05" db="EMBL/GenBank/DDBJ databases">
        <title>Large-scale comparative analyses of tick genomes elucidate their genetic diversity and vector capacities.</title>
        <authorList>
            <person name="Jia N."/>
            <person name="Wang J."/>
            <person name="Shi W."/>
            <person name="Du L."/>
            <person name="Sun Y."/>
            <person name="Zhan W."/>
            <person name="Jiang J."/>
            <person name="Wang Q."/>
            <person name="Zhang B."/>
            <person name="Ji P."/>
            <person name="Sakyi L.B."/>
            <person name="Cui X."/>
            <person name="Yuan T."/>
            <person name="Jiang B."/>
            <person name="Yang W."/>
            <person name="Lam T.T.-Y."/>
            <person name="Chang Q."/>
            <person name="Ding S."/>
            <person name="Wang X."/>
            <person name="Zhu J."/>
            <person name="Ruan X."/>
            <person name="Zhao L."/>
            <person name="Wei J."/>
            <person name="Que T."/>
            <person name="Du C."/>
            <person name="Cheng J."/>
            <person name="Dai P."/>
            <person name="Han X."/>
            <person name="Huang E."/>
            <person name="Gao Y."/>
            <person name="Liu J."/>
            <person name="Shao H."/>
            <person name="Ye R."/>
            <person name="Li L."/>
            <person name="Wei W."/>
            <person name="Wang X."/>
            <person name="Wang C."/>
            <person name="Yang T."/>
            <person name="Huo Q."/>
            <person name="Li W."/>
            <person name="Guo W."/>
            <person name="Chen H."/>
            <person name="Zhou L."/>
            <person name="Ni X."/>
            <person name="Tian J."/>
            <person name="Zhou Y."/>
            <person name="Sheng Y."/>
            <person name="Liu T."/>
            <person name="Pan Y."/>
            <person name="Xia L."/>
            <person name="Li J."/>
            <person name="Zhao F."/>
            <person name="Cao W."/>
        </authorList>
    </citation>
    <scope>NUCLEOTIDE SEQUENCE</scope>
    <source>
        <strain evidence="1">Hyas-2018</strain>
    </source>
</reference>
<dbReference type="EMBL" id="CM023488">
    <property type="protein sequence ID" value="KAH6923664.1"/>
    <property type="molecule type" value="Genomic_DNA"/>
</dbReference>
<comment type="caution">
    <text evidence="1">The sequence shown here is derived from an EMBL/GenBank/DDBJ whole genome shotgun (WGS) entry which is preliminary data.</text>
</comment>
<organism evidence="1 2">
    <name type="scientific">Hyalomma asiaticum</name>
    <name type="common">Tick</name>
    <dbReference type="NCBI Taxonomy" id="266040"/>
    <lineage>
        <taxon>Eukaryota</taxon>
        <taxon>Metazoa</taxon>
        <taxon>Ecdysozoa</taxon>
        <taxon>Arthropoda</taxon>
        <taxon>Chelicerata</taxon>
        <taxon>Arachnida</taxon>
        <taxon>Acari</taxon>
        <taxon>Parasitiformes</taxon>
        <taxon>Ixodida</taxon>
        <taxon>Ixodoidea</taxon>
        <taxon>Ixodidae</taxon>
        <taxon>Hyalomminae</taxon>
        <taxon>Hyalomma</taxon>
    </lineage>
</organism>
<gene>
    <name evidence="1" type="ORF">HPB50_004404</name>
</gene>
<sequence>MVRAARRITADQTKLHHMVGSFPPAVGSELRDLLLARLSTNAHKALRELLVSRFAPPEPQRASSHR</sequence>
<evidence type="ECO:0000313" key="1">
    <source>
        <dbReference type="EMBL" id="KAH6923664.1"/>
    </source>
</evidence>
<accession>A0ACB7RT28</accession>
<proteinExistence type="predicted"/>